<dbReference type="Pfam" id="PF00385">
    <property type="entry name" value="Chromo"/>
    <property type="match status" value="1"/>
</dbReference>
<evidence type="ECO:0000313" key="3">
    <source>
        <dbReference type="Proteomes" id="UP000827721"/>
    </source>
</evidence>
<reference evidence="2 3" key="1">
    <citation type="submission" date="2021-02" db="EMBL/GenBank/DDBJ databases">
        <title>Plant Genome Project.</title>
        <authorList>
            <person name="Zhang R.-G."/>
        </authorList>
    </citation>
    <scope>NUCLEOTIDE SEQUENCE [LARGE SCALE GENOMIC DNA]</scope>
    <source>
        <tissue evidence="2">Leaves</tissue>
    </source>
</reference>
<evidence type="ECO:0000259" key="1">
    <source>
        <dbReference type="PROSITE" id="PS50013"/>
    </source>
</evidence>
<dbReference type="InterPro" id="IPR016197">
    <property type="entry name" value="Chromo-like_dom_sf"/>
</dbReference>
<feature type="domain" description="Chromo" evidence="1">
    <location>
        <begin position="396"/>
        <end position="437"/>
    </location>
</feature>
<dbReference type="EMBL" id="JAFEMO010000008">
    <property type="protein sequence ID" value="KAH7566036.1"/>
    <property type="molecule type" value="Genomic_DNA"/>
</dbReference>
<dbReference type="SUPFAM" id="SSF50630">
    <property type="entry name" value="Acid proteases"/>
    <property type="match status" value="1"/>
</dbReference>
<dbReference type="Proteomes" id="UP000827721">
    <property type="component" value="Unassembled WGS sequence"/>
</dbReference>
<dbReference type="Gene3D" id="2.40.50.40">
    <property type="match status" value="1"/>
</dbReference>
<dbReference type="InterPro" id="IPR045358">
    <property type="entry name" value="Ty3_capsid"/>
</dbReference>
<name>A0ABQ8HNX4_9ROSI</name>
<accession>A0ABQ8HNX4</accession>
<proteinExistence type="predicted"/>
<dbReference type="SMART" id="SM00298">
    <property type="entry name" value="CHROMO"/>
    <property type="match status" value="1"/>
</dbReference>
<dbReference type="InterPro" id="IPR021109">
    <property type="entry name" value="Peptidase_aspartic_dom_sf"/>
</dbReference>
<evidence type="ECO:0000313" key="2">
    <source>
        <dbReference type="EMBL" id="KAH7566036.1"/>
    </source>
</evidence>
<dbReference type="SUPFAM" id="SSF54160">
    <property type="entry name" value="Chromo domain-like"/>
    <property type="match status" value="1"/>
</dbReference>
<dbReference type="InterPro" id="IPR000953">
    <property type="entry name" value="Chromo/chromo_shadow_dom"/>
</dbReference>
<organism evidence="2 3">
    <name type="scientific">Xanthoceras sorbifolium</name>
    <dbReference type="NCBI Taxonomy" id="99658"/>
    <lineage>
        <taxon>Eukaryota</taxon>
        <taxon>Viridiplantae</taxon>
        <taxon>Streptophyta</taxon>
        <taxon>Embryophyta</taxon>
        <taxon>Tracheophyta</taxon>
        <taxon>Spermatophyta</taxon>
        <taxon>Magnoliopsida</taxon>
        <taxon>eudicotyledons</taxon>
        <taxon>Gunneridae</taxon>
        <taxon>Pentapetalae</taxon>
        <taxon>rosids</taxon>
        <taxon>malvids</taxon>
        <taxon>Sapindales</taxon>
        <taxon>Sapindaceae</taxon>
        <taxon>Xanthoceroideae</taxon>
        <taxon>Xanthoceras</taxon>
    </lineage>
</organism>
<gene>
    <name evidence="2" type="ORF">JRO89_XS08G0070500</name>
</gene>
<dbReference type="Pfam" id="PF19259">
    <property type="entry name" value="Ty3_capsid"/>
    <property type="match status" value="1"/>
</dbReference>
<protein>
    <recommendedName>
        <fullName evidence="1">Chromo domain-containing protein</fullName>
    </recommendedName>
</protein>
<dbReference type="Gene3D" id="2.40.70.10">
    <property type="entry name" value="Acid Proteases"/>
    <property type="match status" value="1"/>
</dbReference>
<dbReference type="CDD" id="cd00303">
    <property type="entry name" value="retropepsin_like"/>
    <property type="match status" value="1"/>
</dbReference>
<comment type="caution">
    <text evidence="2">The sequence shown here is derived from an EMBL/GenBank/DDBJ whole genome shotgun (WGS) entry which is preliminary data.</text>
</comment>
<dbReference type="InterPro" id="IPR023780">
    <property type="entry name" value="Chromo_domain"/>
</dbReference>
<dbReference type="PROSITE" id="PS50013">
    <property type="entry name" value="CHROMO_2"/>
    <property type="match status" value="1"/>
</dbReference>
<sequence length="530" mass="60223">MVKLDFPRYDGRDDPITWMCQANIYFQLHDIAESDKVTLASFHLEGDAQLWFQMFEHELLYVTWEDFKNGITTRFGTNQFEDHFAKLIKLRKIGTVVDYQCKFERLLTKIGILAPKKKMSCFVAGLKDNVRTDVLANRLTTLTLAIRLAKLYEVRDNKKSATQEEGENDVEMEIDDEIQEVVPEISLHAIMGVQAPKTIQVHGELRGQSVIALIDSRSTHNFINSLVARVVDLQPNSNRRLEVMVASGKKLISHGRCNQIWLKLQEVPFDIDFFILPLEGCDVVLGTQWLRTLGPIQWDFDKMQMKFHKGGEEPMLCGITNPNGKAISNTSAHSKVDFQHGEISQIMGWKETEDDDANITDEIKQFLQDYKMLKKKIGKNQPVMQDLPMVIDDSIVPVPQVFLGQRIGKGRKEILVHWQGSSPAEATWESESIIKECIPKQINSEYVGATSEIENALSSYNAICANFSVQPIWAVAENYRFEPAFVERNKLLAEIGDMMRVQVIVEGSMKILTSQALGGGILLYVFHIKV</sequence>
<keyword evidence="3" id="KW-1185">Reference proteome</keyword>
<dbReference type="Pfam" id="PF08284">
    <property type="entry name" value="RVP_2"/>
    <property type="match status" value="1"/>
</dbReference>
<dbReference type="CDD" id="cd00024">
    <property type="entry name" value="CD_CSD"/>
    <property type="match status" value="1"/>
</dbReference>